<dbReference type="PROSITE" id="PS51354">
    <property type="entry name" value="GLUTAREDOXIN_2"/>
    <property type="match status" value="1"/>
</dbReference>
<proteinExistence type="predicted"/>
<dbReference type="Pfam" id="PF00462">
    <property type="entry name" value="Glutaredoxin"/>
    <property type="match status" value="1"/>
</dbReference>
<protein>
    <submittedName>
        <fullName evidence="2">Glutaredoxin</fullName>
    </submittedName>
</protein>
<dbReference type="InterPro" id="IPR014025">
    <property type="entry name" value="Glutaredoxin_subgr"/>
</dbReference>
<dbReference type="InterPro" id="IPR002109">
    <property type="entry name" value="Glutaredoxin"/>
</dbReference>
<reference evidence="2 3" key="1">
    <citation type="submission" date="2022-03" db="EMBL/GenBank/DDBJ databases">
        <authorList>
            <person name="Jo J.-H."/>
            <person name="Im W.-T."/>
        </authorList>
    </citation>
    <scope>NUCLEOTIDE SEQUENCE [LARGE SCALE GENOMIC DNA]</scope>
    <source>
        <strain evidence="2 3">SM33</strain>
    </source>
</reference>
<dbReference type="SUPFAM" id="SSF52833">
    <property type="entry name" value="Thioredoxin-like"/>
    <property type="match status" value="1"/>
</dbReference>
<keyword evidence="3" id="KW-1185">Reference proteome</keyword>
<evidence type="ECO:0000313" key="2">
    <source>
        <dbReference type="EMBL" id="MCH8614946.1"/>
    </source>
</evidence>
<evidence type="ECO:0000259" key="1">
    <source>
        <dbReference type="Pfam" id="PF00462"/>
    </source>
</evidence>
<dbReference type="PRINTS" id="PR00160">
    <property type="entry name" value="GLUTAREDOXIN"/>
</dbReference>
<name>A0ABS9VIY9_9SPHN</name>
<dbReference type="Proteomes" id="UP001203058">
    <property type="component" value="Unassembled WGS sequence"/>
</dbReference>
<dbReference type="EMBL" id="JAKZHW010000001">
    <property type="protein sequence ID" value="MCH8614946.1"/>
    <property type="molecule type" value="Genomic_DNA"/>
</dbReference>
<dbReference type="RefSeq" id="WP_241445587.1">
    <property type="nucleotide sequence ID" value="NZ_JAKZHW010000001.1"/>
</dbReference>
<comment type="caution">
    <text evidence="2">The sequence shown here is derived from an EMBL/GenBank/DDBJ whole genome shotgun (WGS) entry which is preliminary data.</text>
</comment>
<dbReference type="InterPro" id="IPR036249">
    <property type="entry name" value="Thioredoxin-like_sf"/>
</dbReference>
<evidence type="ECO:0000313" key="3">
    <source>
        <dbReference type="Proteomes" id="UP001203058"/>
    </source>
</evidence>
<organism evidence="2 3">
    <name type="scientific">Sphingomonas telluris</name>
    <dbReference type="NCBI Taxonomy" id="2907998"/>
    <lineage>
        <taxon>Bacteria</taxon>
        <taxon>Pseudomonadati</taxon>
        <taxon>Pseudomonadota</taxon>
        <taxon>Alphaproteobacteria</taxon>
        <taxon>Sphingomonadales</taxon>
        <taxon>Sphingomonadaceae</taxon>
        <taxon>Sphingomonas</taxon>
    </lineage>
</organism>
<gene>
    <name evidence="2" type="ORF">LZ016_02345</name>
</gene>
<accession>A0ABS9VIY9</accession>
<feature type="domain" description="Glutaredoxin" evidence="1">
    <location>
        <begin position="12"/>
        <end position="69"/>
    </location>
</feature>
<dbReference type="Gene3D" id="3.40.30.10">
    <property type="entry name" value="Glutaredoxin"/>
    <property type="match status" value="1"/>
</dbReference>
<sequence>MAEANEAILYRMVLPEHTCPYGVRAKEMFEDAGIDFEDRVLKTREEVEAIEEQFGRSTTPVVIIGGQVIGGSEDLEEYLAERA</sequence>